<protein>
    <submittedName>
        <fullName evidence="2">Hydroperoxide isomerase aloxe3</fullName>
    </submittedName>
</protein>
<keyword evidence="1" id="KW-0732">Signal</keyword>
<keyword evidence="3" id="KW-1185">Reference proteome</keyword>
<dbReference type="Proteomes" id="UP001152087">
    <property type="component" value="Unassembled WGS sequence"/>
</dbReference>
<dbReference type="EMBL" id="JAOQAV010000275">
    <property type="protein sequence ID" value="KAJ4175943.1"/>
    <property type="molecule type" value="Genomic_DNA"/>
</dbReference>
<dbReference type="GO" id="GO:0016853">
    <property type="term" value="F:isomerase activity"/>
    <property type="evidence" value="ECO:0007669"/>
    <property type="project" value="UniProtKB-KW"/>
</dbReference>
<gene>
    <name evidence="2" type="primary">ALOXE3_3</name>
    <name evidence="2" type="ORF">NW755_014681</name>
</gene>
<comment type="caution">
    <text evidence="2">The sequence shown here is derived from an EMBL/GenBank/DDBJ whole genome shotgun (WGS) entry which is preliminary data.</text>
</comment>
<dbReference type="AlphaFoldDB" id="A0A9W8QTH7"/>
<sequence length="193" mass="22694">MLLKSLLLTLLLGAFSVSALPNPEAEDFGLEARDDDNDLTARDYKPPKCGYDSGAYWKHGRCHCKNRWEDYNKYSKKCEKKCGHDAYWKNGDCHCKNRWEDYNKYSKKCEKKCGEDAYWKHGRCHCKNRWEDYNKHSKKCEKKCGEDAYWKKGKCRCKNKGEKFNEWKKECYCPKGKKCGGYGYGYDDNDGGD</sequence>
<evidence type="ECO:0000313" key="2">
    <source>
        <dbReference type="EMBL" id="KAJ4175943.1"/>
    </source>
</evidence>
<evidence type="ECO:0000313" key="3">
    <source>
        <dbReference type="Proteomes" id="UP001152087"/>
    </source>
</evidence>
<accession>A0A9W8QTH7</accession>
<reference evidence="2" key="1">
    <citation type="submission" date="2022-09" db="EMBL/GenBank/DDBJ databases">
        <title>Fusarium specimens isolated from Avocado Roots.</title>
        <authorList>
            <person name="Stajich J."/>
            <person name="Roper C."/>
            <person name="Heimlech-Rivalta G."/>
        </authorList>
    </citation>
    <scope>NUCLEOTIDE SEQUENCE</scope>
    <source>
        <strain evidence="2">A02</strain>
    </source>
</reference>
<organism evidence="2 3">
    <name type="scientific">Fusarium falciforme</name>
    <dbReference type="NCBI Taxonomy" id="195108"/>
    <lineage>
        <taxon>Eukaryota</taxon>
        <taxon>Fungi</taxon>
        <taxon>Dikarya</taxon>
        <taxon>Ascomycota</taxon>
        <taxon>Pezizomycotina</taxon>
        <taxon>Sordariomycetes</taxon>
        <taxon>Hypocreomycetidae</taxon>
        <taxon>Hypocreales</taxon>
        <taxon>Nectriaceae</taxon>
        <taxon>Fusarium</taxon>
        <taxon>Fusarium solani species complex</taxon>
    </lineage>
</organism>
<feature type="chain" id="PRO_5040897030" evidence="1">
    <location>
        <begin position="20"/>
        <end position="193"/>
    </location>
</feature>
<keyword evidence="2" id="KW-0413">Isomerase</keyword>
<name>A0A9W8QTH7_9HYPO</name>
<feature type="signal peptide" evidence="1">
    <location>
        <begin position="1"/>
        <end position="19"/>
    </location>
</feature>
<proteinExistence type="predicted"/>
<evidence type="ECO:0000256" key="1">
    <source>
        <dbReference type="SAM" id="SignalP"/>
    </source>
</evidence>